<dbReference type="PANTHER" id="PTHR47843">
    <property type="entry name" value="BTB DOMAIN-CONTAINING PROTEIN-RELATED"/>
    <property type="match status" value="1"/>
</dbReference>
<evidence type="ECO:0000259" key="2">
    <source>
        <dbReference type="PROSITE" id="PS50097"/>
    </source>
</evidence>
<organism evidence="3 4">
    <name type="scientific">Claviceps aff. purpurea</name>
    <dbReference type="NCBI Taxonomy" id="1967640"/>
    <lineage>
        <taxon>Eukaryota</taxon>
        <taxon>Fungi</taxon>
        <taxon>Dikarya</taxon>
        <taxon>Ascomycota</taxon>
        <taxon>Pezizomycotina</taxon>
        <taxon>Sordariomycetes</taxon>
        <taxon>Hypocreomycetidae</taxon>
        <taxon>Hypocreales</taxon>
        <taxon>Clavicipitaceae</taxon>
        <taxon>Claviceps</taxon>
    </lineage>
</organism>
<keyword evidence="4" id="KW-1185">Reference proteome</keyword>
<reference evidence="3 4" key="1">
    <citation type="journal article" date="2020" name="bioRxiv">
        <title>Whole genome comparisons of ergot fungi reveals the divergence and evolution of species within the genus Claviceps are the result of varying mechanisms driving genome evolution and host range expansion.</title>
        <authorList>
            <person name="Wyka S.A."/>
            <person name="Mondo S.J."/>
            <person name="Liu M."/>
            <person name="Dettman J."/>
            <person name="Nalam V."/>
            <person name="Broders K.D."/>
        </authorList>
    </citation>
    <scope>NUCLEOTIDE SEQUENCE [LARGE SCALE GENOMIC DNA]</scope>
    <source>
        <strain evidence="3 4">Clav52</strain>
    </source>
</reference>
<feature type="domain" description="BTB" evidence="2">
    <location>
        <begin position="13"/>
        <end position="82"/>
    </location>
</feature>
<dbReference type="CDD" id="cd18186">
    <property type="entry name" value="BTB_POZ_ZBTB_KLHL-like"/>
    <property type="match status" value="1"/>
</dbReference>
<dbReference type="EMBL" id="SRRH01000295">
    <property type="protein sequence ID" value="KAG6291865.1"/>
    <property type="molecule type" value="Genomic_DNA"/>
</dbReference>
<feature type="region of interest" description="Disordered" evidence="1">
    <location>
        <begin position="84"/>
        <end position="108"/>
    </location>
</feature>
<evidence type="ECO:0000256" key="1">
    <source>
        <dbReference type="SAM" id="MobiDB-lite"/>
    </source>
</evidence>
<comment type="caution">
    <text evidence="3">The sequence shown here is derived from an EMBL/GenBank/DDBJ whole genome shotgun (WGS) entry which is preliminary data.</text>
</comment>
<proteinExistence type="predicted"/>
<sequence>METSPSEGVYTSQPVKFMVGEAKTEFYLHSALVASKSKALGKLIDDALAEGQQGCVVLEDDDVGTFTAFADFVYIRNYHLSTDLSSPDSGDASQQKGKLKDQGRQWGRPKNAHWSHFVANPDYRNLKKIGRKTRACNLGVSVPAPSFNLNTDYSEFLIAHAEIFDFAEHYGIDELKDLSMSNLHGALETFTLSRERIDDILALVYFCYDNERKNADRLNKMVASYSAAIMDSRVSDDVAKCFEGLLKKNAEFAADIAWFLACRAMRNGVC</sequence>
<dbReference type="InterPro" id="IPR011333">
    <property type="entry name" value="SKP1/BTB/POZ_sf"/>
</dbReference>
<feature type="compositionally biased region" description="Polar residues" evidence="1">
    <location>
        <begin position="84"/>
        <end position="96"/>
    </location>
</feature>
<dbReference type="SUPFAM" id="SSF54695">
    <property type="entry name" value="POZ domain"/>
    <property type="match status" value="1"/>
</dbReference>
<dbReference type="InterPro" id="IPR000210">
    <property type="entry name" value="BTB/POZ_dom"/>
</dbReference>
<dbReference type="Gene3D" id="3.30.710.10">
    <property type="entry name" value="Potassium Channel Kv1.1, Chain A"/>
    <property type="match status" value="1"/>
</dbReference>
<dbReference type="Proteomes" id="UP000707071">
    <property type="component" value="Unassembled WGS sequence"/>
</dbReference>
<gene>
    <name evidence="3" type="ORF">E4U09_003671</name>
</gene>
<dbReference type="PROSITE" id="PS50097">
    <property type="entry name" value="BTB"/>
    <property type="match status" value="1"/>
</dbReference>
<evidence type="ECO:0000313" key="3">
    <source>
        <dbReference type="EMBL" id="KAG6291865.1"/>
    </source>
</evidence>
<evidence type="ECO:0000313" key="4">
    <source>
        <dbReference type="Proteomes" id="UP000707071"/>
    </source>
</evidence>
<dbReference type="PANTHER" id="PTHR47843:SF2">
    <property type="entry name" value="BTB DOMAIN-CONTAINING PROTEIN"/>
    <property type="match status" value="1"/>
</dbReference>
<dbReference type="AlphaFoldDB" id="A0A9P7QE53"/>
<accession>A0A9P7QE53</accession>
<name>A0A9P7QE53_9HYPO</name>
<protein>
    <recommendedName>
        <fullName evidence="2">BTB domain-containing protein</fullName>
    </recommendedName>
</protein>